<evidence type="ECO:0000313" key="4">
    <source>
        <dbReference type="Proteomes" id="UP000184327"/>
    </source>
</evidence>
<dbReference type="Gene3D" id="1.10.10.880">
    <property type="entry name" value="Anti sigma-E protein RseA, N-terminal domain"/>
    <property type="match status" value="1"/>
</dbReference>
<dbReference type="EMBL" id="FQUZ01000049">
    <property type="protein sequence ID" value="SHF87155.1"/>
    <property type="molecule type" value="Genomic_DNA"/>
</dbReference>
<reference evidence="3 4" key="1">
    <citation type="submission" date="2016-11" db="EMBL/GenBank/DDBJ databases">
        <authorList>
            <person name="Jaros S."/>
            <person name="Januszkiewicz K."/>
            <person name="Wedrychowicz H."/>
        </authorList>
    </citation>
    <scope>NUCLEOTIDE SEQUENCE [LARGE SCALE GENOMIC DNA]</scope>
    <source>
        <strain evidence="3 4">DSM 16112</strain>
    </source>
</reference>
<dbReference type="InterPro" id="IPR036147">
    <property type="entry name" value="Anti-sigma_E_RseA_N_sf"/>
</dbReference>
<organism evidence="3 4">
    <name type="scientific">Lampropedia hyalina DSM 16112</name>
    <dbReference type="NCBI Taxonomy" id="1122156"/>
    <lineage>
        <taxon>Bacteria</taxon>
        <taxon>Pseudomonadati</taxon>
        <taxon>Pseudomonadota</taxon>
        <taxon>Betaproteobacteria</taxon>
        <taxon>Burkholderiales</taxon>
        <taxon>Comamonadaceae</taxon>
        <taxon>Lampropedia</taxon>
    </lineage>
</organism>
<evidence type="ECO:0000259" key="2">
    <source>
        <dbReference type="Pfam" id="PF03872"/>
    </source>
</evidence>
<accession>A0A1M5F6N3</accession>
<dbReference type="Pfam" id="PF03872">
    <property type="entry name" value="RseA_N"/>
    <property type="match status" value="1"/>
</dbReference>
<sequence length="279" mass="28575">MSATVPLNHPPSLQPSKAASPVPLQEQFSAWCDGELTDAQSQQLWQDMAAQTRQDDALHADWDCWHVARDAMRHEHGVPLTSSAAFVGRLRERLAQEHIGNAATPTVAVAVLRPQVAAAPGIAAVAREGTEAANASVFRWKMVAGFASLAAVAALGWGNLSQSGIDANPGGQLASVQQEQAVPAASATLGSAAASVVAQGAAPAGLALVSRNASPASATASFSGPASIGAGSVMIRDPYLDEVLARQYGNTVALQPPAAFLRNTHVQQGGLGLQAGTGR</sequence>
<dbReference type="AlphaFoldDB" id="A0A1M5F6N3"/>
<evidence type="ECO:0000313" key="3">
    <source>
        <dbReference type="EMBL" id="SHF87155.1"/>
    </source>
</evidence>
<dbReference type="OrthoDB" id="8561243at2"/>
<protein>
    <submittedName>
        <fullName evidence="3">Sigma-E factor negative regulatory protein RseA</fullName>
    </submittedName>
</protein>
<dbReference type="RefSeq" id="WP_084523341.1">
    <property type="nucleotide sequence ID" value="NZ_FQUZ01000049.1"/>
</dbReference>
<dbReference type="CDD" id="cd16328">
    <property type="entry name" value="RseA_N"/>
    <property type="match status" value="1"/>
</dbReference>
<name>A0A1M5F6N3_9BURK</name>
<dbReference type="Proteomes" id="UP000184327">
    <property type="component" value="Unassembled WGS sequence"/>
</dbReference>
<evidence type="ECO:0000256" key="1">
    <source>
        <dbReference type="SAM" id="MobiDB-lite"/>
    </source>
</evidence>
<dbReference type="InterPro" id="IPR005572">
    <property type="entry name" value="Anti-sigma_E_RseA_N"/>
</dbReference>
<dbReference type="STRING" id="1122156.SAMN02745117_02750"/>
<gene>
    <name evidence="3" type="ORF">SAMN02745117_02750</name>
</gene>
<dbReference type="SUPFAM" id="SSF89069">
    <property type="entry name" value="N-terminal, cytoplasmic domain of anti-sigmaE factor RseA"/>
    <property type="match status" value="1"/>
</dbReference>
<feature type="domain" description="Anti sigma-E protein RseA N-terminal" evidence="2">
    <location>
        <begin position="25"/>
        <end position="105"/>
    </location>
</feature>
<feature type="region of interest" description="Disordered" evidence="1">
    <location>
        <begin position="1"/>
        <end position="20"/>
    </location>
</feature>
<keyword evidence="4" id="KW-1185">Reference proteome</keyword>
<proteinExistence type="predicted"/>
<dbReference type="GO" id="GO:0016989">
    <property type="term" value="F:sigma factor antagonist activity"/>
    <property type="evidence" value="ECO:0007669"/>
    <property type="project" value="InterPro"/>
</dbReference>